<feature type="chain" id="PRO_5042313367" description="Dipeptidyl-peptidase" evidence="7">
    <location>
        <begin position="18"/>
        <end position="697"/>
    </location>
</feature>
<evidence type="ECO:0000313" key="8">
    <source>
        <dbReference type="EMBL" id="MDN3619804.1"/>
    </source>
</evidence>
<keyword evidence="5 7" id="KW-0378">Hydrolase</keyword>
<keyword evidence="2 7" id="KW-0031">Aminopeptidase</keyword>
<evidence type="ECO:0000313" key="9">
    <source>
        <dbReference type="Proteomes" id="UP001228636"/>
    </source>
</evidence>
<gene>
    <name evidence="8" type="ORF">QWY81_10100</name>
</gene>
<dbReference type="EC" id="3.4.14.-" evidence="7"/>
<evidence type="ECO:0000256" key="3">
    <source>
        <dbReference type="ARBA" id="ARBA00022670"/>
    </source>
</evidence>
<protein>
    <recommendedName>
        <fullName evidence="7">Dipeptidyl-peptidase</fullName>
        <ecNumber evidence="7">3.4.14.-</ecNumber>
    </recommendedName>
</protein>
<evidence type="ECO:0000256" key="1">
    <source>
        <dbReference type="ARBA" id="ARBA00010491"/>
    </source>
</evidence>
<dbReference type="AlphaFoldDB" id="A0AAJ1QWV0"/>
<keyword evidence="6 7" id="KW-0720">Serine protease</keyword>
<dbReference type="GO" id="GO:0070009">
    <property type="term" value="F:serine-type aminopeptidase activity"/>
    <property type="evidence" value="ECO:0007669"/>
    <property type="project" value="UniProtKB-UniRule"/>
</dbReference>
<reference evidence="8 9" key="1">
    <citation type="journal article" date="2014" name="Int. J. Syst. Evol. Microbiol.">
        <title>Complete genome sequence of Corynebacterium casei LMG S-19264T (=DSM 44701T), isolated from a smear-ripened cheese.</title>
        <authorList>
            <consortium name="US DOE Joint Genome Institute (JGI-PGF)"/>
            <person name="Walter F."/>
            <person name="Albersmeier A."/>
            <person name="Kalinowski J."/>
            <person name="Ruckert C."/>
        </authorList>
    </citation>
    <scope>NUCLEOTIDE SEQUENCE [LARGE SCALE GENOMIC DNA]</scope>
    <source>
        <strain evidence="8 9">CECT 8670</strain>
    </source>
</reference>
<dbReference type="Proteomes" id="UP001228636">
    <property type="component" value="Unassembled WGS sequence"/>
</dbReference>
<dbReference type="PANTHER" id="PTHR38469:SF1">
    <property type="entry name" value="PERIPLASMIC PEPTIDASE SUBFAMILY S1B"/>
    <property type="match status" value="1"/>
</dbReference>
<comment type="similarity">
    <text evidence="1 7">Belongs to the peptidase S46 family.</text>
</comment>
<dbReference type="PANTHER" id="PTHR38469">
    <property type="entry name" value="PERIPLASMIC PEPTIDASE SUBFAMILY S1B"/>
    <property type="match status" value="1"/>
</dbReference>
<organism evidence="8 9">
    <name type="scientific">Polaribacter sejongensis</name>
    <dbReference type="NCBI Taxonomy" id="985043"/>
    <lineage>
        <taxon>Bacteria</taxon>
        <taxon>Pseudomonadati</taxon>
        <taxon>Bacteroidota</taxon>
        <taxon>Flavobacteriia</taxon>
        <taxon>Flavobacteriales</taxon>
        <taxon>Flavobacteriaceae</taxon>
    </lineage>
</organism>
<evidence type="ECO:0000256" key="2">
    <source>
        <dbReference type="ARBA" id="ARBA00022438"/>
    </source>
</evidence>
<feature type="signal peptide" evidence="7">
    <location>
        <begin position="1"/>
        <end position="17"/>
    </location>
</feature>
<evidence type="ECO:0000256" key="4">
    <source>
        <dbReference type="ARBA" id="ARBA00022729"/>
    </source>
</evidence>
<dbReference type="GO" id="GO:0043171">
    <property type="term" value="P:peptide catabolic process"/>
    <property type="evidence" value="ECO:0007669"/>
    <property type="project" value="UniProtKB-UniRule"/>
</dbReference>
<dbReference type="SUPFAM" id="SSF50494">
    <property type="entry name" value="Trypsin-like serine proteases"/>
    <property type="match status" value="1"/>
</dbReference>
<evidence type="ECO:0000256" key="7">
    <source>
        <dbReference type="RuleBase" id="RU366067"/>
    </source>
</evidence>
<dbReference type="InterPro" id="IPR019500">
    <property type="entry name" value="Pep_S46"/>
</dbReference>
<dbReference type="Pfam" id="PF10459">
    <property type="entry name" value="Peptidase_S46"/>
    <property type="match status" value="1"/>
</dbReference>
<dbReference type="GO" id="GO:0006508">
    <property type="term" value="P:proteolysis"/>
    <property type="evidence" value="ECO:0007669"/>
    <property type="project" value="UniProtKB-KW"/>
</dbReference>
<evidence type="ECO:0000256" key="6">
    <source>
        <dbReference type="ARBA" id="ARBA00022825"/>
    </source>
</evidence>
<proteinExistence type="inferred from homology"/>
<dbReference type="GO" id="GO:0008239">
    <property type="term" value="F:dipeptidyl-peptidase activity"/>
    <property type="evidence" value="ECO:0007669"/>
    <property type="project" value="UniProtKB-UniRule"/>
</dbReference>
<dbReference type="RefSeq" id="WP_261972603.1">
    <property type="nucleotide sequence ID" value="NZ_CP103460.1"/>
</dbReference>
<dbReference type="InterPro" id="IPR009003">
    <property type="entry name" value="Peptidase_S1_PA"/>
</dbReference>
<evidence type="ECO:0000256" key="5">
    <source>
        <dbReference type="ARBA" id="ARBA00022801"/>
    </source>
</evidence>
<keyword evidence="3 7" id="KW-0645">Protease</keyword>
<dbReference type="EMBL" id="JAUFQH010000008">
    <property type="protein sequence ID" value="MDN3619804.1"/>
    <property type="molecule type" value="Genomic_DNA"/>
</dbReference>
<name>A0AAJ1QWV0_9FLAO</name>
<comment type="function">
    <text evidence="7">Catalyzes the removal of dipeptides from the N-terminus of oligopeptides.</text>
</comment>
<comment type="caution">
    <text evidence="8">The sequence shown here is derived from an EMBL/GenBank/DDBJ whole genome shotgun (WGS) entry which is preliminary data.</text>
</comment>
<sequence>MKYIKILFLFLFVQVSAQQGGMWIPSLLEGMNEQEMTSLGSKLTAKDIYDVNNSSLKDAIGHFNGGCTSEIISPKGLILTNHHCGFGQIQSHSTLENDYLKDGFWAMNLEQELPNPGLYIEFIVRIEDVTDSVLAGVNDTLTEREKQSIITKNGNALQKTITKEAWQQTKIKSFFQGNQFFLFVTERFDDIRLVGAPPTSIGKFGSDTDNWVFPRHTGDFSMFRIYADANNRPAKYSKDNVPYTPKHFLPISLDGVEEGDFTLVFGFPGTTNEYLPATAIKHITEEYNPTNIAIREAALKVIDAKMKESDEVRIKYASKQAGIANSWKKWIGENLGIKKSNAVEKRQAFEATFTKALAEKNLTEKYGNILPEFDRLYKEFAPINIKRRNFIEVFLVTNELMSMTFRAYQFEQSINKDPASFDKAKAAIESTLKGIHKNYDVGVDKGVFENVMPFYNENVDASIYEKTAFTNLDTALQLFDGKAKKVLKNLNNDAAYQYAKPMIAAFYNDLNREYQLKNEPIVALQKTYMKALMEALPNARYFPDANSTLRVTYGQVRGYAPRDAVYYNPVSYLDGVIEKYVPGDYEFDVPEKLRELHKTKNYGQYADKNGKVPVCFLGTNHTTGGNSGSPAIDAEGNLVGLNFDRVWEGTMSDMNYDPEICRNIMVDIRYVLFIVDKYAGATHLIDEMTIVHPKKDK</sequence>
<keyword evidence="4 7" id="KW-0732">Signal</keyword>
<accession>A0AAJ1QWV0</accession>